<dbReference type="RefSeq" id="WP_212022053.1">
    <property type="nucleotide sequence ID" value="NZ_JAAFYZ010000391.1"/>
</dbReference>
<name>A0ABS5L8G5_9ACTN</name>
<evidence type="ECO:0000313" key="4">
    <source>
        <dbReference type="Proteomes" id="UP000730482"/>
    </source>
</evidence>
<evidence type="ECO:0000259" key="2">
    <source>
        <dbReference type="Pfam" id="PF13625"/>
    </source>
</evidence>
<protein>
    <submittedName>
        <fullName evidence="3">Helicase-associated domain-containing protein</fullName>
    </submittedName>
</protein>
<keyword evidence="3" id="KW-0378">Hydrolase</keyword>
<keyword evidence="4" id="KW-1185">Reference proteome</keyword>
<keyword evidence="3" id="KW-0547">Nucleotide-binding</keyword>
<dbReference type="Proteomes" id="UP000730482">
    <property type="component" value="Unassembled WGS sequence"/>
</dbReference>
<dbReference type="EMBL" id="JAAFYZ010000391">
    <property type="protein sequence ID" value="MBS2554522.1"/>
    <property type="molecule type" value="Genomic_DNA"/>
</dbReference>
<dbReference type="InterPro" id="IPR032830">
    <property type="entry name" value="XPB/Ssl2_N"/>
</dbReference>
<reference evidence="3 4" key="1">
    <citation type="submission" date="2020-02" db="EMBL/GenBank/DDBJ databases">
        <title>Acidophilic actinobacteria isolated from forest soil.</title>
        <authorList>
            <person name="Golinska P."/>
        </authorList>
    </citation>
    <scope>NUCLEOTIDE SEQUENCE [LARGE SCALE GENOMIC DNA]</scope>
    <source>
        <strain evidence="3 4">NL8</strain>
    </source>
</reference>
<dbReference type="Pfam" id="PF13625">
    <property type="entry name" value="Helicase_C_3"/>
    <property type="match status" value="1"/>
</dbReference>
<keyword evidence="3" id="KW-0067">ATP-binding</keyword>
<sequence length="792" mass="81857">MTHAASAGAGGGASQGSDTVGARGGVGAVGVRSAPVPRRRSLADELRSWPVERLANLLAVRPDLAVPPPASIAALAERASQRASVALAMDRLDAFTLQVLQALAVSPEPVTAASTVALLGVPDDGTVAEAIALLRDTALLWGPQEGLRPLVNAREALGENPVGLGPPLASALNNSSPAGMQEFLRRLGLPATADPVSAVGSIAALAADPPRMRAVLDAAPVGAEAVLEKLVWGPPFGKVGVSADAVDAGLDSALDVALHPGPDAVHAVPASVPASQGADSSAVTSNPGTGPSGPSSPSGPSESPLEWLLARGLLGRWTEDTVVLPREIAFFLRRHVFGTGLHHDLAADPPAIAVTQHDVRPADAAAGAAATAVPRRVEELLDAWAAGPPGVLRSGGAGIRDLRRTAALLDVPEEEAAFLAELAYAAGLVAADLASGFWLPTPAYDRWLDLPVERRWAELAVAWLVSDRAPGRVGAPDERNRQVAPLSAEVASWAVTELRRDLLGELDRLPKGATTSLDALVGRLFWERPRRSGPAVRNLVDWTLREAVWLGVVAPVRGGAGILATHGRALLLGLPRDALASTLGAALPEPVRHVLIQGDLTAIAPGPLTPDVAREMALIADIESVGAATVYRFTTASVRRAFDAGRGADDLHAFLAEHSLHEIPQALSYLVDDVARRHGRIRVGAAVSYVRADNDAALTEMLADRRTGGLGLRRIAPGVAVSELPPEELLAGLRANGYAPMAENEDGSGAPVVVATSRARRATSFHPYAVQRQAMPGSAAVVGLAEELVAGG</sequence>
<organism evidence="3 4">
    <name type="scientific">Catenulispora pinistramenti</name>
    <dbReference type="NCBI Taxonomy" id="2705254"/>
    <lineage>
        <taxon>Bacteria</taxon>
        <taxon>Bacillati</taxon>
        <taxon>Actinomycetota</taxon>
        <taxon>Actinomycetes</taxon>
        <taxon>Catenulisporales</taxon>
        <taxon>Catenulisporaceae</taxon>
        <taxon>Catenulispora</taxon>
    </lineage>
</organism>
<keyword evidence="3" id="KW-0347">Helicase</keyword>
<feature type="region of interest" description="Disordered" evidence="1">
    <location>
        <begin position="1"/>
        <end position="21"/>
    </location>
</feature>
<feature type="compositionally biased region" description="Low complexity" evidence="1">
    <location>
        <begin position="287"/>
        <end position="303"/>
    </location>
</feature>
<accession>A0ABS5L8G5</accession>
<dbReference type="GO" id="GO:0004386">
    <property type="term" value="F:helicase activity"/>
    <property type="evidence" value="ECO:0007669"/>
    <property type="project" value="UniProtKB-KW"/>
</dbReference>
<proteinExistence type="predicted"/>
<feature type="compositionally biased region" description="Polar residues" evidence="1">
    <location>
        <begin position="277"/>
        <end position="286"/>
    </location>
</feature>
<evidence type="ECO:0000313" key="3">
    <source>
        <dbReference type="EMBL" id="MBS2554522.1"/>
    </source>
</evidence>
<feature type="compositionally biased region" description="Low complexity" evidence="1">
    <location>
        <begin position="265"/>
        <end position="275"/>
    </location>
</feature>
<comment type="caution">
    <text evidence="3">The sequence shown here is derived from an EMBL/GenBank/DDBJ whole genome shotgun (WGS) entry which is preliminary data.</text>
</comment>
<evidence type="ECO:0000256" key="1">
    <source>
        <dbReference type="SAM" id="MobiDB-lite"/>
    </source>
</evidence>
<gene>
    <name evidence="3" type="ORF">KGQ19_47480</name>
</gene>
<feature type="region of interest" description="Disordered" evidence="1">
    <location>
        <begin position="265"/>
        <end position="303"/>
    </location>
</feature>
<feature type="domain" description="Helicase XPB/Ssl2 N-terminal" evidence="2">
    <location>
        <begin position="594"/>
        <end position="716"/>
    </location>
</feature>